<protein>
    <submittedName>
        <fullName evidence="1">Uncharacterized protein</fullName>
    </submittedName>
</protein>
<reference evidence="1 3" key="1">
    <citation type="journal article" date="2019" name="Sci. Rep.">
        <title>Orb-weaving spider Araneus ventricosus genome elucidates the spidroin gene catalogue.</title>
        <authorList>
            <person name="Kono N."/>
            <person name="Nakamura H."/>
            <person name="Ohtoshi R."/>
            <person name="Moran D.A.P."/>
            <person name="Shinohara A."/>
            <person name="Yoshida Y."/>
            <person name="Fujiwara M."/>
            <person name="Mori M."/>
            <person name="Tomita M."/>
            <person name="Arakawa K."/>
        </authorList>
    </citation>
    <scope>NUCLEOTIDE SEQUENCE [LARGE SCALE GENOMIC DNA]</scope>
</reference>
<comment type="caution">
    <text evidence="1">The sequence shown here is derived from an EMBL/GenBank/DDBJ whole genome shotgun (WGS) entry which is preliminary data.</text>
</comment>
<keyword evidence="3" id="KW-1185">Reference proteome</keyword>
<gene>
    <name evidence="2" type="ORF">AVEN_13166_1</name>
    <name evidence="1" type="ORF">AVEN_19805_1</name>
</gene>
<evidence type="ECO:0000313" key="1">
    <source>
        <dbReference type="EMBL" id="GBN58938.1"/>
    </source>
</evidence>
<dbReference type="OrthoDB" id="6436367at2759"/>
<accession>A0A4Y2Q458</accession>
<dbReference type="EMBL" id="BGPR01013329">
    <property type="protein sequence ID" value="GBN60188.1"/>
    <property type="molecule type" value="Genomic_DNA"/>
</dbReference>
<dbReference type="EMBL" id="BGPR01013028">
    <property type="protein sequence ID" value="GBN58938.1"/>
    <property type="molecule type" value="Genomic_DNA"/>
</dbReference>
<dbReference type="Proteomes" id="UP000499080">
    <property type="component" value="Unassembled WGS sequence"/>
</dbReference>
<evidence type="ECO:0000313" key="3">
    <source>
        <dbReference type="Proteomes" id="UP000499080"/>
    </source>
</evidence>
<organism evidence="1 3">
    <name type="scientific">Araneus ventricosus</name>
    <name type="common">Orbweaver spider</name>
    <name type="synonym">Epeira ventricosa</name>
    <dbReference type="NCBI Taxonomy" id="182803"/>
    <lineage>
        <taxon>Eukaryota</taxon>
        <taxon>Metazoa</taxon>
        <taxon>Ecdysozoa</taxon>
        <taxon>Arthropoda</taxon>
        <taxon>Chelicerata</taxon>
        <taxon>Arachnida</taxon>
        <taxon>Araneae</taxon>
        <taxon>Araneomorphae</taxon>
        <taxon>Entelegynae</taxon>
        <taxon>Araneoidea</taxon>
        <taxon>Araneidae</taxon>
        <taxon>Araneus</taxon>
    </lineage>
</organism>
<evidence type="ECO:0000313" key="2">
    <source>
        <dbReference type="EMBL" id="GBN60188.1"/>
    </source>
</evidence>
<name>A0A4Y2Q458_ARAVE</name>
<sequence length="118" mass="14035">MEVEKNKKKRSVIRQLTTKLLTKIEASYSETDITIDEKLENLRDFSMQLAETLTEFKHLDSQIETDTSVDQLEHEIIQSQEYQEKAILWRGRLERFITPHTGNQRTKLLKAELFLKRK</sequence>
<dbReference type="AlphaFoldDB" id="A0A4Y2Q458"/>
<proteinExistence type="predicted"/>